<protein>
    <submittedName>
        <fullName evidence="1">Uncharacterized protein</fullName>
    </submittedName>
</protein>
<name>A0A2N5E7M1_9GAMM</name>
<gene>
    <name evidence="1" type="ORF">CYR32_06635</name>
</gene>
<keyword evidence="2" id="KW-1185">Reference proteome</keyword>
<dbReference type="EMBL" id="PJZH01000004">
    <property type="protein sequence ID" value="PLR37481.1"/>
    <property type="molecule type" value="Genomic_DNA"/>
</dbReference>
<comment type="caution">
    <text evidence="1">The sequence shown here is derived from an EMBL/GenBank/DDBJ whole genome shotgun (WGS) entry which is preliminary data.</text>
</comment>
<accession>A0A2N5E7M1</accession>
<sequence>MKRKIPILKNTYEQIYHDAGPHHAIPLLIMSSEAGTEVFFSPKLNQLQLLAALDIAIINMTAYRERVGHQDITTGVLDAANNERAG</sequence>
<dbReference type="AlphaFoldDB" id="A0A2N5E7M1"/>
<proteinExistence type="predicted"/>
<organism evidence="1 2">
    <name type="scientific">Chimaeribacter coloradensis</name>
    <dbReference type="NCBI Taxonomy" id="2060068"/>
    <lineage>
        <taxon>Bacteria</taxon>
        <taxon>Pseudomonadati</taxon>
        <taxon>Pseudomonadota</taxon>
        <taxon>Gammaproteobacteria</taxon>
        <taxon>Enterobacterales</taxon>
        <taxon>Yersiniaceae</taxon>
        <taxon>Chimaeribacter</taxon>
    </lineage>
</organism>
<evidence type="ECO:0000313" key="1">
    <source>
        <dbReference type="EMBL" id="PLR37481.1"/>
    </source>
</evidence>
<dbReference type="RefSeq" id="WP_101823608.1">
    <property type="nucleotide sequence ID" value="NZ_PJZH01000004.1"/>
</dbReference>
<dbReference type="OrthoDB" id="6505825at2"/>
<dbReference type="Proteomes" id="UP000234503">
    <property type="component" value="Unassembled WGS sequence"/>
</dbReference>
<reference evidence="1 2" key="1">
    <citation type="submission" date="2017-12" db="EMBL/GenBank/DDBJ databases">
        <title>Characterization of six clinical isolates of Enterochimera gen. nov., a novel genus of the Yersiniaciae family and the three species Enterochimera arupensis sp. nov., Enterochimera coloradensis sp. nov, and Enterochimera californica sp. nov.</title>
        <authorList>
            <person name="Rossi A."/>
            <person name="Fisher M."/>
        </authorList>
    </citation>
    <scope>NUCLEOTIDE SEQUENCE [LARGE SCALE GENOMIC DNA]</scope>
    <source>
        <strain evidence="2">2016-Iso4</strain>
    </source>
</reference>
<evidence type="ECO:0000313" key="2">
    <source>
        <dbReference type="Proteomes" id="UP000234503"/>
    </source>
</evidence>